<proteinExistence type="predicted"/>
<dbReference type="WBParaSite" id="BTMF_0000163101-mRNA-1">
    <property type="protein sequence ID" value="BTMF_0000163101-mRNA-1"/>
    <property type="gene ID" value="BTMF_0000163101"/>
</dbReference>
<evidence type="ECO:0000313" key="2">
    <source>
        <dbReference type="Proteomes" id="UP000280834"/>
    </source>
</evidence>
<evidence type="ECO:0000313" key="3">
    <source>
        <dbReference type="WBParaSite" id="BTMF_0000163101-mRNA-1"/>
    </source>
</evidence>
<evidence type="ECO:0000313" key="1">
    <source>
        <dbReference type="EMBL" id="VDO09093.1"/>
    </source>
</evidence>
<name>A0A0R3Q5N6_9BILA</name>
<dbReference type="STRING" id="42155.A0A0R3Q5N6"/>
<protein>
    <submittedName>
        <fullName evidence="3">Transmembrane protein</fullName>
    </submittedName>
</protein>
<sequence>MNFLCSFSRDFEKLRVELTVQPLVSHLDHSPLWRSATDLSSPLNKKVERLTNMPDAFYVFVFEFSHYIIMALTTNLLQYSAQETVRIIQISGNILRADLTLSIVPAQHSYYHKLFRSSPKKVLIYVLIMMRCGGKGDCETLGSIVYGFASQVYSGPE</sequence>
<dbReference type="EMBL" id="UZAG01000636">
    <property type="protein sequence ID" value="VDO09093.1"/>
    <property type="molecule type" value="Genomic_DNA"/>
</dbReference>
<dbReference type="AlphaFoldDB" id="A0A0R3Q5N6"/>
<dbReference type="Proteomes" id="UP000280834">
    <property type="component" value="Unassembled WGS sequence"/>
</dbReference>
<keyword evidence="2" id="KW-1185">Reference proteome</keyword>
<accession>A0A0R3Q5N6</accession>
<reference evidence="1 2" key="2">
    <citation type="submission" date="2018-11" db="EMBL/GenBank/DDBJ databases">
        <authorList>
            <consortium name="Pathogen Informatics"/>
        </authorList>
    </citation>
    <scope>NUCLEOTIDE SEQUENCE [LARGE SCALE GENOMIC DNA]</scope>
</reference>
<organism evidence="3">
    <name type="scientific">Brugia timori</name>
    <dbReference type="NCBI Taxonomy" id="42155"/>
    <lineage>
        <taxon>Eukaryota</taxon>
        <taxon>Metazoa</taxon>
        <taxon>Ecdysozoa</taxon>
        <taxon>Nematoda</taxon>
        <taxon>Chromadorea</taxon>
        <taxon>Rhabditida</taxon>
        <taxon>Spirurina</taxon>
        <taxon>Spiruromorpha</taxon>
        <taxon>Filarioidea</taxon>
        <taxon>Onchocercidae</taxon>
        <taxon>Brugia</taxon>
    </lineage>
</organism>
<gene>
    <name evidence="1" type="ORF">BTMF_LOCUS968</name>
</gene>
<reference evidence="3" key="1">
    <citation type="submission" date="2017-02" db="UniProtKB">
        <authorList>
            <consortium name="WormBaseParasite"/>
        </authorList>
    </citation>
    <scope>IDENTIFICATION</scope>
</reference>